<accession>A0A1A7YQD0</accession>
<evidence type="ECO:0000313" key="1">
    <source>
        <dbReference type="EMBL" id="SBP32388.1"/>
    </source>
</evidence>
<dbReference type="AlphaFoldDB" id="A0A1A7YQD0"/>
<gene>
    <name evidence="1" type="primary">STX3A</name>
</gene>
<reference evidence="1" key="1">
    <citation type="submission" date="2016-05" db="EMBL/GenBank/DDBJ databases">
        <authorList>
            <person name="Lavstsen T."/>
            <person name="Jespersen J.S."/>
        </authorList>
    </citation>
    <scope>NUCLEOTIDE SEQUENCE</scope>
    <source>
        <tissue evidence="1">Brain</tissue>
    </source>
</reference>
<name>A0A1A7YQD0_9TELE</name>
<dbReference type="EMBL" id="HADX01010156">
    <property type="protein sequence ID" value="SBP32388.1"/>
    <property type="molecule type" value="Transcribed_RNA"/>
</dbReference>
<protein>
    <submittedName>
        <fullName evidence="1">Syntaxin 3A</fullName>
    </submittedName>
</protein>
<proteinExistence type="predicted"/>
<sequence length="75" mass="8869">VPDQVTKEDDHHRCVLCRGRTHHHHHYPHTNHKVGLRPVAIICFHHPVPSFLYDSIHKDRTLHLLRISHNSLVKK</sequence>
<organism evidence="1">
    <name type="scientific">Iconisemion striatum</name>
    <dbReference type="NCBI Taxonomy" id="60296"/>
    <lineage>
        <taxon>Eukaryota</taxon>
        <taxon>Metazoa</taxon>
        <taxon>Chordata</taxon>
        <taxon>Craniata</taxon>
        <taxon>Vertebrata</taxon>
        <taxon>Euteleostomi</taxon>
        <taxon>Actinopterygii</taxon>
        <taxon>Neopterygii</taxon>
        <taxon>Teleostei</taxon>
        <taxon>Neoteleostei</taxon>
        <taxon>Acanthomorphata</taxon>
        <taxon>Ovalentaria</taxon>
        <taxon>Atherinomorphae</taxon>
        <taxon>Cyprinodontiformes</taxon>
        <taxon>Nothobranchiidae</taxon>
        <taxon>Iconisemion</taxon>
    </lineage>
</organism>
<reference evidence="1" key="2">
    <citation type="submission" date="2016-06" db="EMBL/GenBank/DDBJ databases">
        <title>The genome of a short-lived fish provides insights into sex chromosome evolution and the genetic control of aging.</title>
        <authorList>
            <person name="Reichwald K."/>
            <person name="Felder M."/>
            <person name="Petzold A."/>
            <person name="Koch P."/>
            <person name="Groth M."/>
            <person name="Platzer M."/>
        </authorList>
    </citation>
    <scope>NUCLEOTIDE SEQUENCE</scope>
    <source>
        <tissue evidence="1">Brain</tissue>
    </source>
</reference>
<feature type="non-terminal residue" evidence="1">
    <location>
        <position position="1"/>
    </location>
</feature>